<organism evidence="2 3">
    <name type="scientific">Microlunatus endophyticus</name>
    <dbReference type="NCBI Taxonomy" id="1716077"/>
    <lineage>
        <taxon>Bacteria</taxon>
        <taxon>Bacillati</taxon>
        <taxon>Actinomycetota</taxon>
        <taxon>Actinomycetes</taxon>
        <taxon>Propionibacteriales</taxon>
        <taxon>Propionibacteriaceae</taxon>
        <taxon>Microlunatus</taxon>
    </lineage>
</organism>
<reference evidence="2" key="2">
    <citation type="submission" date="2020-09" db="EMBL/GenBank/DDBJ databases">
        <authorList>
            <person name="Sun Q."/>
            <person name="Zhou Y."/>
        </authorList>
    </citation>
    <scope>NUCLEOTIDE SEQUENCE</scope>
    <source>
        <strain evidence="2">CGMCC 4.7306</strain>
    </source>
</reference>
<protein>
    <recommendedName>
        <fullName evidence="4">DUF5666 domain-containing protein</fullName>
    </recommendedName>
</protein>
<evidence type="ECO:0000313" key="2">
    <source>
        <dbReference type="EMBL" id="GGL77670.1"/>
    </source>
</evidence>
<dbReference type="RefSeq" id="WP_188897133.1">
    <property type="nucleotide sequence ID" value="NZ_BMMZ01000012.1"/>
</dbReference>
<evidence type="ECO:0000256" key="1">
    <source>
        <dbReference type="SAM" id="MobiDB-lite"/>
    </source>
</evidence>
<name>A0A917SFT4_9ACTN</name>
<keyword evidence="3" id="KW-1185">Reference proteome</keyword>
<accession>A0A917SFT4</accession>
<dbReference type="AlphaFoldDB" id="A0A917SFT4"/>
<gene>
    <name evidence="2" type="ORF">GCM10011575_39850</name>
</gene>
<proteinExistence type="predicted"/>
<comment type="caution">
    <text evidence="2">The sequence shown here is derived from an EMBL/GenBank/DDBJ whole genome shotgun (WGS) entry which is preliminary data.</text>
</comment>
<evidence type="ECO:0008006" key="4">
    <source>
        <dbReference type="Google" id="ProtNLM"/>
    </source>
</evidence>
<dbReference type="Proteomes" id="UP000613840">
    <property type="component" value="Unassembled WGS sequence"/>
</dbReference>
<evidence type="ECO:0000313" key="3">
    <source>
        <dbReference type="Proteomes" id="UP000613840"/>
    </source>
</evidence>
<reference evidence="2" key="1">
    <citation type="journal article" date="2014" name="Int. J. Syst. Evol. Microbiol.">
        <title>Complete genome sequence of Corynebacterium casei LMG S-19264T (=DSM 44701T), isolated from a smear-ripened cheese.</title>
        <authorList>
            <consortium name="US DOE Joint Genome Institute (JGI-PGF)"/>
            <person name="Walter F."/>
            <person name="Albersmeier A."/>
            <person name="Kalinowski J."/>
            <person name="Ruckert C."/>
        </authorList>
    </citation>
    <scope>NUCLEOTIDE SEQUENCE</scope>
    <source>
        <strain evidence="2">CGMCC 4.7306</strain>
    </source>
</reference>
<dbReference type="EMBL" id="BMMZ01000012">
    <property type="protein sequence ID" value="GGL77670.1"/>
    <property type="molecule type" value="Genomic_DNA"/>
</dbReference>
<sequence>MTRTSTRILAGAGLTTAVLAIGTAAGVGIASADPSPSPTPTSPSSTAAHPQKQHKARTLLQRTEHGQFTLAGKKHRVADLQRGSVSSVSSTSIKIASKDGYSASYVINSKTVVRERAKGKKPAKTSASAIKKGDRVNLVATQSGKTATANKITFKG</sequence>
<feature type="region of interest" description="Disordered" evidence="1">
    <location>
        <begin position="31"/>
        <end position="57"/>
    </location>
</feature>